<dbReference type="Gene3D" id="3.40.30.10">
    <property type="entry name" value="Glutaredoxin"/>
    <property type="match status" value="1"/>
</dbReference>
<dbReference type="InterPro" id="IPR019734">
    <property type="entry name" value="TPR_rpt"/>
</dbReference>
<dbReference type="PROSITE" id="PS51352">
    <property type="entry name" value="THIOREDOXIN_2"/>
    <property type="match status" value="1"/>
</dbReference>
<dbReference type="PROSITE" id="PS00194">
    <property type="entry name" value="THIOREDOXIN_1"/>
    <property type="match status" value="1"/>
</dbReference>
<dbReference type="SUPFAM" id="SSF52833">
    <property type="entry name" value="Thioredoxin-like"/>
    <property type="match status" value="1"/>
</dbReference>
<comment type="caution">
    <text evidence="2">The sequence shown here is derived from an EMBL/GenBank/DDBJ whole genome shotgun (WGS) entry which is preliminary data.</text>
</comment>
<keyword evidence="3" id="KW-1185">Reference proteome</keyword>
<gene>
    <name evidence="2" type="ORF">PPROV_000002900</name>
</gene>
<dbReference type="Gene3D" id="1.25.40.10">
    <property type="entry name" value="Tetratricopeptide repeat domain"/>
    <property type="match status" value="2"/>
</dbReference>
<accession>A0A830H4U1</accession>
<sequence length="349" mass="37671">MATRQAANELYQAKRYAEAEKAYAKLLEDDNLDASEKAKLHANRAAALATVLKIKDAAQAAAAALAWDPGYERAKSRLSKYITKLGSFDDAIQGVNDAAAKGATDEVANQLKILAEGRVHGNAAFSAGDYAAAIETYSSAIDSVGVDQPGAGLLLCNRAACHSKLGNHQRALDDAELAIKSDDDYVKAIMRKAIALDGLGMRDKATETWSVLRWFLPNDPTVRAALMKEGRKKGAAHASLSDGPWHLTTFDDFKECLQKAKGLVVVDFTATWCGPCKQVAPVFVNMAKDASNSSVLFLKVDVDEVEDAARFANVRSMPTFVFYRVGQGEVQRFSGADPVRLNALVSQLR</sequence>
<dbReference type="SUPFAM" id="SSF48452">
    <property type="entry name" value="TPR-like"/>
    <property type="match status" value="2"/>
</dbReference>
<dbReference type="Proteomes" id="UP000660262">
    <property type="component" value="Unassembled WGS sequence"/>
</dbReference>
<dbReference type="CDD" id="cd02947">
    <property type="entry name" value="TRX_family"/>
    <property type="match status" value="1"/>
</dbReference>
<organism evidence="2 3">
    <name type="scientific">Pycnococcus provasolii</name>
    <dbReference type="NCBI Taxonomy" id="41880"/>
    <lineage>
        <taxon>Eukaryota</taxon>
        <taxon>Viridiplantae</taxon>
        <taxon>Chlorophyta</taxon>
        <taxon>Pseudoscourfieldiophyceae</taxon>
        <taxon>Pseudoscourfieldiales</taxon>
        <taxon>Pycnococcaceae</taxon>
        <taxon>Pycnococcus</taxon>
    </lineage>
</organism>
<dbReference type="PANTHER" id="PTHR46050:SF29">
    <property type="entry name" value="TPR REPEAT-CONTAINING THIOREDOXIN TTL4"/>
    <property type="match status" value="1"/>
</dbReference>
<dbReference type="InterPro" id="IPR044534">
    <property type="entry name" value="TTL1-4"/>
</dbReference>
<feature type="domain" description="Thioredoxin" evidence="1">
    <location>
        <begin position="227"/>
        <end position="349"/>
    </location>
</feature>
<dbReference type="PRINTS" id="PR00421">
    <property type="entry name" value="THIOREDOXIN"/>
</dbReference>
<reference evidence="2" key="1">
    <citation type="submission" date="2020-10" db="EMBL/GenBank/DDBJ databases">
        <title>Unveiling of a novel bifunctional photoreceptor, Dualchrome1, isolated from a cosmopolitan green alga.</title>
        <authorList>
            <person name="Suzuki S."/>
            <person name="Kawachi M."/>
        </authorList>
    </citation>
    <scope>NUCLEOTIDE SEQUENCE</scope>
    <source>
        <strain evidence="2">NIES 2893</strain>
    </source>
</reference>
<dbReference type="InterPro" id="IPR013766">
    <property type="entry name" value="Thioredoxin_domain"/>
</dbReference>
<evidence type="ECO:0000259" key="1">
    <source>
        <dbReference type="PROSITE" id="PS51352"/>
    </source>
</evidence>
<protein>
    <recommendedName>
        <fullName evidence="1">Thioredoxin domain-containing protein</fullName>
    </recommendedName>
</protein>
<dbReference type="InterPro" id="IPR036249">
    <property type="entry name" value="Thioredoxin-like_sf"/>
</dbReference>
<dbReference type="EMBL" id="BNJQ01000001">
    <property type="protein sequence ID" value="GHP01273.1"/>
    <property type="molecule type" value="Genomic_DNA"/>
</dbReference>
<dbReference type="InterPro" id="IPR011990">
    <property type="entry name" value="TPR-like_helical_dom_sf"/>
</dbReference>
<dbReference type="OrthoDB" id="2121326at2759"/>
<evidence type="ECO:0000313" key="2">
    <source>
        <dbReference type="EMBL" id="GHP01273.1"/>
    </source>
</evidence>
<name>A0A830H4U1_9CHLO</name>
<dbReference type="InterPro" id="IPR017937">
    <property type="entry name" value="Thioredoxin_CS"/>
</dbReference>
<dbReference type="PANTHER" id="PTHR46050">
    <property type="entry name" value="TPR REPEAT-CONTAINING THIOREDOXIN"/>
    <property type="match status" value="1"/>
</dbReference>
<dbReference type="AlphaFoldDB" id="A0A830H4U1"/>
<evidence type="ECO:0000313" key="3">
    <source>
        <dbReference type="Proteomes" id="UP000660262"/>
    </source>
</evidence>
<dbReference type="GO" id="GO:0006950">
    <property type="term" value="P:response to stress"/>
    <property type="evidence" value="ECO:0007669"/>
    <property type="project" value="UniProtKB-ARBA"/>
</dbReference>
<proteinExistence type="predicted"/>
<dbReference type="SMART" id="SM00028">
    <property type="entry name" value="TPR"/>
    <property type="match status" value="2"/>
</dbReference>
<dbReference type="Pfam" id="PF00085">
    <property type="entry name" value="Thioredoxin"/>
    <property type="match status" value="1"/>
</dbReference>